<proteinExistence type="predicted"/>
<dbReference type="GO" id="GO:0034599">
    <property type="term" value="P:cellular response to oxidative stress"/>
    <property type="evidence" value="ECO:0007669"/>
    <property type="project" value="InterPro"/>
</dbReference>
<keyword evidence="2" id="KW-0408">Iron</keyword>
<dbReference type="InterPro" id="IPR044831">
    <property type="entry name" value="Ccp1-like"/>
</dbReference>
<keyword evidence="3" id="KW-0560">Oxidoreductase</keyword>
<dbReference type="Gene3D" id="1.10.520.10">
    <property type="match status" value="1"/>
</dbReference>
<reference evidence="5" key="1">
    <citation type="submission" date="2020-01" db="EMBL/GenBank/DDBJ databases">
        <authorList>
            <consortium name="DOE Joint Genome Institute"/>
            <person name="Haridas S."/>
            <person name="Albert R."/>
            <person name="Binder M."/>
            <person name="Bloem J."/>
            <person name="Labutti K."/>
            <person name="Salamov A."/>
            <person name="Andreopoulos B."/>
            <person name="Baker S.E."/>
            <person name="Barry K."/>
            <person name="Bills G."/>
            <person name="Bluhm B.H."/>
            <person name="Cannon C."/>
            <person name="Castanera R."/>
            <person name="Culley D.E."/>
            <person name="Daum C."/>
            <person name="Ezra D."/>
            <person name="Gonzalez J.B."/>
            <person name="Henrissat B."/>
            <person name="Kuo A."/>
            <person name="Liang C."/>
            <person name="Lipzen A."/>
            <person name="Lutzoni F."/>
            <person name="Magnuson J."/>
            <person name="Mondo S."/>
            <person name="Nolan M."/>
            <person name="Ohm R."/>
            <person name="Pangilinan J."/>
            <person name="Park H.-J."/>
            <person name="Ramirez L."/>
            <person name="Alfaro M."/>
            <person name="Sun H."/>
            <person name="Tritt A."/>
            <person name="Yoshinaga Y."/>
            <person name="Zwiers L.-H."/>
            <person name="Turgeon B.G."/>
            <person name="Goodwin S.B."/>
            <person name="Spatafora J.W."/>
            <person name="Crous P.W."/>
            <person name="Grigoriev I.V."/>
        </authorList>
    </citation>
    <scope>NUCLEOTIDE SEQUENCE</scope>
    <source>
        <strain evidence="5">CBS 394.84</strain>
    </source>
</reference>
<evidence type="ECO:0000256" key="1">
    <source>
        <dbReference type="ARBA" id="ARBA00022559"/>
    </source>
</evidence>
<dbReference type="InterPro" id="IPR019794">
    <property type="entry name" value="Peroxidases_AS"/>
</dbReference>
<dbReference type="Proteomes" id="UP000800039">
    <property type="component" value="Unassembled WGS sequence"/>
</dbReference>
<accession>A0A9P4GTJ8</accession>
<evidence type="ECO:0000256" key="3">
    <source>
        <dbReference type="ARBA" id="ARBA00023002"/>
    </source>
</evidence>
<dbReference type="EMBL" id="ML976614">
    <property type="protein sequence ID" value="KAF1851475.1"/>
    <property type="molecule type" value="Genomic_DNA"/>
</dbReference>
<dbReference type="GO" id="GO:0020037">
    <property type="term" value="F:heme binding"/>
    <property type="evidence" value="ECO:0007669"/>
    <property type="project" value="InterPro"/>
</dbReference>
<dbReference type="GO" id="GO:0004601">
    <property type="term" value="F:peroxidase activity"/>
    <property type="evidence" value="ECO:0007669"/>
    <property type="project" value="UniProtKB-KW"/>
</dbReference>
<keyword evidence="1" id="KW-0575">Peroxidase</keyword>
<protein>
    <recommendedName>
        <fullName evidence="7">Peroxidase</fullName>
    </recommendedName>
</protein>
<evidence type="ECO:0000256" key="2">
    <source>
        <dbReference type="ARBA" id="ARBA00022617"/>
    </source>
</evidence>
<dbReference type="GO" id="GO:0042744">
    <property type="term" value="P:hydrogen peroxide catabolic process"/>
    <property type="evidence" value="ECO:0007669"/>
    <property type="project" value="TreeGrafter"/>
</dbReference>
<keyword evidence="2" id="KW-0349">Heme</keyword>
<dbReference type="AlphaFoldDB" id="A0A9P4GTJ8"/>
<dbReference type="PANTHER" id="PTHR31356:SF66">
    <property type="entry name" value="CATALASE-PEROXIDASE"/>
    <property type="match status" value="1"/>
</dbReference>
<evidence type="ECO:0000313" key="5">
    <source>
        <dbReference type="EMBL" id="KAF1851475.1"/>
    </source>
</evidence>
<comment type="caution">
    <text evidence="5">The sequence shown here is derived from an EMBL/GenBank/DDBJ whole genome shotgun (WGS) entry which is preliminary data.</text>
</comment>
<evidence type="ECO:0000256" key="4">
    <source>
        <dbReference type="SAM" id="MobiDB-lite"/>
    </source>
</evidence>
<organism evidence="5 6">
    <name type="scientific">Cucurbitaria berberidis CBS 394.84</name>
    <dbReference type="NCBI Taxonomy" id="1168544"/>
    <lineage>
        <taxon>Eukaryota</taxon>
        <taxon>Fungi</taxon>
        <taxon>Dikarya</taxon>
        <taxon>Ascomycota</taxon>
        <taxon>Pezizomycotina</taxon>
        <taxon>Dothideomycetes</taxon>
        <taxon>Pleosporomycetidae</taxon>
        <taxon>Pleosporales</taxon>
        <taxon>Pleosporineae</taxon>
        <taxon>Cucurbitariaceae</taxon>
        <taxon>Cucurbitaria</taxon>
    </lineage>
</organism>
<name>A0A9P4GTJ8_9PLEO</name>
<dbReference type="PANTHER" id="PTHR31356">
    <property type="entry name" value="THYLAKOID LUMENAL 29 KDA PROTEIN, CHLOROPLASTIC-RELATED"/>
    <property type="match status" value="1"/>
</dbReference>
<dbReference type="GO" id="GO:0000302">
    <property type="term" value="P:response to reactive oxygen species"/>
    <property type="evidence" value="ECO:0007669"/>
    <property type="project" value="TreeGrafter"/>
</dbReference>
<evidence type="ECO:0000313" key="6">
    <source>
        <dbReference type="Proteomes" id="UP000800039"/>
    </source>
</evidence>
<keyword evidence="6" id="KW-1185">Reference proteome</keyword>
<evidence type="ECO:0008006" key="7">
    <source>
        <dbReference type="Google" id="ProtNLM"/>
    </source>
</evidence>
<dbReference type="GeneID" id="63848823"/>
<dbReference type="RefSeq" id="XP_040794038.1">
    <property type="nucleotide sequence ID" value="XM_040931571.1"/>
</dbReference>
<gene>
    <name evidence="5" type="ORF">K460DRAFT_351393</name>
</gene>
<feature type="region of interest" description="Disordered" evidence="4">
    <location>
        <begin position="1"/>
        <end position="88"/>
    </location>
</feature>
<sequence>MVMEVVKSRLAVVPAEGADPNDEVNPVDEANPVDEVDPNEEAPEDGEIEDPDAPEDDEEDLPDDEQEDEGEEGEKILIGDLVDGSNTPEAQNIANLLLDNKNTKEENFEFISQELTEAFTEADGQCTRQSIRMGFHDAGTWSSKLAAAGQDYGGADGSLVFYGELTRPENFGLESAAGFAQQL</sequence>
<dbReference type="PROSITE" id="PS00436">
    <property type="entry name" value="PEROXIDASE_2"/>
    <property type="match status" value="1"/>
</dbReference>
<dbReference type="InterPro" id="IPR010255">
    <property type="entry name" value="Haem_peroxidase_sf"/>
</dbReference>
<dbReference type="SUPFAM" id="SSF48113">
    <property type="entry name" value="Heme-dependent peroxidases"/>
    <property type="match status" value="1"/>
</dbReference>
<keyword evidence="2" id="KW-0479">Metal-binding</keyword>
<feature type="compositionally biased region" description="Acidic residues" evidence="4">
    <location>
        <begin position="19"/>
        <end position="72"/>
    </location>
</feature>